<proteinExistence type="predicted"/>
<gene>
    <name evidence="2" type="ordered locus">GDI2436</name>
</gene>
<protein>
    <submittedName>
        <fullName evidence="2">Uncharacterized protein</fullName>
    </submittedName>
</protein>
<feature type="compositionally biased region" description="Basic and acidic residues" evidence="1">
    <location>
        <begin position="106"/>
        <end position="115"/>
    </location>
</feature>
<reference evidence="2 3" key="1">
    <citation type="journal article" date="2009" name="BMC Genomics">
        <title>Complete genome sequence of the sugarcane nitrogen-fixing endophyte Gluconacetobacter diazotrophicus Pal5.</title>
        <authorList>
            <person name="Bertalan M."/>
            <person name="Albano R."/>
            <person name="Padua V."/>
            <person name="Rouws L."/>
            <person name="Rojas C."/>
            <person name="Hemerly A."/>
            <person name="Teixeira K."/>
            <person name="Schwab S."/>
            <person name="Araujo J."/>
            <person name="Oliveira A."/>
            <person name="Franca L."/>
            <person name="Magalhaes V."/>
            <person name="Alqueres S."/>
            <person name="Cardoso A."/>
            <person name="Almeida W."/>
            <person name="Loureiro M.M."/>
            <person name="Nogueira E."/>
            <person name="Cidade D."/>
            <person name="Oliveira D."/>
            <person name="Simao T."/>
            <person name="Macedo J."/>
            <person name="Valadao A."/>
            <person name="Dreschsel M."/>
            <person name="Freitas F."/>
            <person name="Vidal M."/>
            <person name="Guedes H."/>
            <person name="Rodrigues E."/>
            <person name="Meneses C."/>
            <person name="Brioso P."/>
            <person name="Pozzer L."/>
            <person name="Figueiredo D."/>
            <person name="Montano H."/>
            <person name="Junior J."/>
            <person name="Filho G."/>
            <person name="Flores V."/>
            <person name="Ferreira B."/>
            <person name="Branco A."/>
            <person name="Gonzalez P."/>
            <person name="Guillobel H."/>
            <person name="Lemos M."/>
            <person name="Seibel L."/>
            <person name="Macedo J."/>
            <person name="Alves-Ferreira M."/>
            <person name="Sachetto-Martins G."/>
            <person name="Coelho A."/>
            <person name="Santos E."/>
            <person name="Amaral G."/>
            <person name="Neves A."/>
            <person name="Pacheco A.B."/>
            <person name="Carvalho D."/>
            <person name="Lery L."/>
            <person name="Bisch P."/>
            <person name="Rossle S.C."/>
            <person name="Urmenyi T."/>
            <person name="Kruger W.V."/>
            <person name="Martins O."/>
            <person name="Baldani J.I."/>
            <person name="Ferreira P.C."/>
        </authorList>
    </citation>
    <scope>NUCLEOTIDE SEQUENCE [LARGE SCALE GENOMIC DNA]</scope>
    <source>
        <strain evidence="3">ATCC 49037 / DSM 5601 / CCUG 37298 / CIP 103539 / LMG 7603 / PAl5</strain>
    </source>
</reference>
<dbReference type="AlphaFoldDB" id="A9HN14"/>
<feature type="region of interest" description="Disordered" evidence="1">
    <location>
        <begin position="106"/>
        <end position="176"/>
    </location>
</feature>
<keyword evidence="3" id="KW-1185">Reference proteome</keyword>
<evidence type="ECO:0000256" key="1">
    <source>
        <dbReference type="SAM" id="MobiDB-lite"/>
    </source>
</evidence>
<sequence>MAGPEMVGGMMWSMVWCLVVPAVWHPRVVRVPAHLMEKRIGAPGFGTGGVLHASTARPADIGSCGVQSGARTAAPGFPAMAIAVKPQRRARPVAVITGLVHGRDRPARQWDDRSRRPFRGRRKGNRYATRKIPGNSHVSPGFSVKKRWRSGQEHGMARQAGKWHESNTGQVYFRQR</sequence>
<name>A9HN14_GLUDA</name>
<accession>A9HN14</accession>
<organism evidence="2 3">
    <name type="scientific">Gluconacetobacter diazotrophicus (strain ATCC 49037 / DSM 5601 / CCUG 37298 / CIP 103539 / LMG 7603 / PAl5)</name>
    <dbReference type="NCBI Taxonomy" id="272568"/>
    <lineage>
        <taxon>Bacteria</taxon>
        <taxon>Pseudomonadati</taxon>
        <taxon>Pseudomonadota</taxon>
        <taxon>Alphaproteobacteria</taxon>
        <taxon>Acetobacterales</taxon>
        <taxon>Acetobacteraceae</taxon>
        <taxon>Gluconacetobacter</taxon>
    </lineage>
</organism>
<dbReference type="KEGG" id="gdi:GDI2436"/>
<dbReference type="EMBL" id="AM889285">
    <property type="protein sequence ID" value="CAP56379.1"/>
    <property type="molecule type" value="Genomic_DNA"/>
</dbReference>
<evidence type="ECO:0000313" key="3">
    <source>
        <dbReference type="Proteomes" id="UP000001176"/>
    </source>
</evidence>
<feature type="compositionally biased region" description="Basic residues" evidence="1">
    <location>
        <begin position="116"/>
        <end position="129"/>
    </location>
</feature>
<evidence type="ECO:0000313" key="2">
    <source>
        <dbReference type="EMBL" id="CAP56379.1"/>
    </source>
</evidence>
<dbReference type="Proteomes" id="UP000001176">
    <property type="component" value="Chromosome"/>
</dbReference>